<dbReference type="Pfam" id="PF00126">
    <property type="entry name" value="HTH_1"/>
    <property type="match status" value="1"/>
</dbReference>
<keyword evidence="7" id="KW-1185">Reference proteome</keyword>
<evidence type="ECO:0000256" key="3">
    <source>
        <dbReference type="ARBA" id="ARBA00023125"/>
    </source>
</evidence>
<evidence type="ECO:0000256" key="1">
    <source>
        <dbReference type="ARBA" id="ARBA00009437"/>
    </source>
</evidence>
<dbReference type="GO" id="GO:0019344">
    <property type="term" value="P:cysteine biosynthetic process"/>
    <property type="evidence" value="ECO:0007669"/>
    <property type="project" value="TreeGrafter"/>
</dbReference>
<dbReference type="PANTHER" id="PTHR30126:SF6">
    <property type="entry name" value="HTH-TYPE TRANSCRIPTIONAL REGULATOR CYSB-RELATED"/>
    <property type="match status" value="1"/>
</dbReference>
<dbReference type="InterPro" id="IPR005119">
    <property type="entry name" value="LysR_subst-bd"/>
</dbReference>
<dbReference type="PROSITE" id="PS50931">
    <property type="entry name" value="HTH_LYSR"/>
    <property type="match status" value="1"/>
</dbReference>
<dbReference type="GO" id="GO:0003700">
    <property type="term" value="F:DNA-binding transcription factor activity"/>
    <property type="evidence" value="ECO:0007669"/>
    <property type="project" value="InterPro"/>
</dbReference>
<keyword evidence="3" id="KW-0238">DNA-binding</keyword>
<dbReference type="Gene3D" id="3.40.190.10">
    <property type="entry name" value="Periplasmic binding protein-like II"/>
    <property type="match status" value="2"/>
</dbReference>
<dbReference type="InterPro" id="IPR000847">
    <property type="entry name" value="LysR_HTH_N"/>
</dbReference>
<dbReference type="AlphaFoldDB" id="F2B8Z1"/>
<gene>
    <name evidence="6" type="primary">cbl</name>
    <name evidence="6" type="ORF">HMPREF9123_0194</name>
</gene>
<evidence type="ECO:0000313" key="7">
    <source>
        <dbReference type="Proteomes" id="UP000004105"/>
    </source>
</evidence>
<keyword evidence="2" id="KW-0805">Transcription regulation</keyword>
<dbReference type="HOGENOM" id="CLU_039613_6_2_4"/>
<sequence length="378" mass="41552">MPHYAEKINFLSFVYLKKQACAALKLRKNNKNGGATGCGGSFQRDLFLCYIAPLFCKRPAIVMKLQQLRYALEVFRHNLNVSEAAESLFTSQPGVSKQIRLLEEELGIQIFIRSGKRIVSVSQPGKAVLQMAERILHDIQNIKNIGNEFAKQDDGVLTIAATHTAARYILPPVVASFAAVYPKVRLNIRQGTPEAVRQTVSDGLADLAVTSELSEMPAELRGIPCARYHYALIVPDSHPLLDHRGALTIALIAGYPLVTYEFAFDKHSGVARAFAKAGVAKPDVALSVADSDVLKTYVRLGLGVGIIAKAAYDPQADRGLTLVDVSQLIEPCDSGIIMRGDSYLRGYIYEFVELLNPNLTKARLDQLLYSPMVEDFSI</sequence>
<proteinExistence type="inferred from homology"/>
<accession>F2B8Z1</accession>
<comment type="similarity">
    <text evidence="1">Belongs to the LysR transcriptional regulatory family.</text>
</comment>
<evidence type="ECO:0000256" key="2">
    <source>
        <dbReference type="ARBA" id="ARBA00023015"/>
    </source>
</evidence>
<dbReference type="GO" id="GO:0000976">
    <property type="term" value="F:transcription cis-regulatory region binding"/>
    <property type="evidence" value="ECO:0007669"/>
    <property type="project" value="TreeGrafter"/>
</dbReference>
<organism evidence="6 7">
    <name type="scientific">Neisseria bacilliformis ATCC BAA-1200</name>
    <dbReference type="NCBI Taxonomy" id="888742"/>
    <lineage>
        <taxon>Bacteria</taxon>
        <taxon>Pseudomonadati</taxon>
        <taxon>Pseudomonadota</taxon>
        <taxon>Betaproteobacteria</taxon>
        <taxon>Neisseriales</taxon>
        <taxon>Neisseriaceae</taxon>
        <taxon>Neisseria</taxon>
    </lineage>
</organism>
<evidence type="ECO:0000256" key="4">
    <source>
        <dbReference type="ARBA" id="ARBA00023163"/>
    </source>
</evidence>
<evidence type="ECO:0000313" key="6">
    <source>
        <dbReference type="EMBL" id="EGF12214.1"/>
    </source>
</evidence>
<keyword evidence="4" id="KW-0804">Transcription</keyword>
<protein>
    <submittedName>
        <fullName evidence="6">Cys regulon transcriptional regulator Cbl</fullName>
    </submittedName>
</protein>
<dbReference type="SUPFAM" id="SSF53850">
    <property type="entry name" value="Periplasmic binding protein-like II"/>
    <property type="match status" value="1"/>
</dbReference>
<dbReference type="EMBL" id="AFAY01000003">
    <property type="protein sequence ID" value="EGF12214.1"/>
    <property type="molecule type" value="Genomic_DNA"/>
</dbReference>
<name>F2B8Z1_9NEIS</name>
<dbReference type="PRINTS" id="PR00039">
    <property type="entry name" value="HTHLYSR"/>
</dbReference>
<dbReference type="Pfam" id="PF03466">
    <property type="entry name" value="LysR_substrate"/>
    <property type="match status" value="1"/>
</dbReference>
<dbReference type="STRING" id="267212.GCA_001063965_01542"/>
<dbReference type="InterPro" id="IPR036388">
    <property type="entry name" value="WH-like_DNA-bd_sf"/>
</dbReference>
<dbReference type="PANTHER" id="PTHR30126">
    <property type="entry name" value="HTH-TYPE TRANSCRIPTIONAL REGULATOR"/>
    <property type="match status" value="1"/>
</dbReference>
<dbReference type="SUPFAM" id="SSF46785">
    <property type="entry name" value="Winged helix' DNA-binding domain"/>
    <property type="match status" value="1"/>
</dbReference>
<dbReference type="InterPro" id="IPR036390">
    <property type="entry name" value="WH_DNA-bd_sf"/>
</dbReference>
<feature type="domain" description="HTH lysR-type" evidence="5">
    <location>
        <begin position="63"/>
        <end position="121"/>
    </location>
</feature>
<evidence type="ECO:0000259" key="5">
    <source>
        <dbReference type="PROSITE" id="PS50931"/>
    </source>
</evidence>
<dbReference type="Proteomes" id="UP000004105">
    <property type="component" value="Unassembled WGS sequence"/>
</dbReference>
<dbReference type="Gene3D" id="1.10.10.10">
    <property type="entry name" value="Winged helix-like DNA-binding domain superfamily/Winged helix DNA-binding domain"/>
    <property type="match status" value="1"/>
</dbReference>
<reference evidence="6 7" key="1">
    <citation type="submission" date="2011-02" db="EMBL/GenBank/DDBJ databases">
        <authorList>
            <person name="Muzny D."/>
            <person name="Qin X."/>
            <person name="Deng J."/>
            <person name="Jiang H."/>
            <person name="Liu Y."/>
            <person name="Qu J."/>
            <person name="Song X.-Z."/>
            <person name="Zhang L."/>
            <person name="Thornton R."/>
            <person name="Coyle M."/>
            <person name="Francisco L."/>
            <person name="Jackson L."/>
            <person name="Javaid M."/>
            <person name="Korchina V."/>
            <person name="Kovar C."/>
            <person name="Mata R."/>
            <person name="Mathew T."/>
            <person name="Ngo R."/>
            <person name="Nguyen L."/>
            <person name="Nguyen N."/>
            <person name="Okwuonu G."/>
            <person name="Ongeri F."/>
            <person name="Pham C."/>
            <person name="Simmons D."/>
            <person name="Wilczek-Boney K."/>
            <person name="Hale W."/>
            <person name="Jakkamsetti A."/>
            <person name="Pham P."/>
            <person name="Ruth R."/>
            <person name="San Lucas F."/>
            <person name="Warren J."/>
            <person name="Zhang J."/>
            <person name="Zhao Z."/>
            <person name="Zhou C."/>
            <person name="Zhu D."/>
            <person name="Lee S."/>
            <person name="Bess C."/>
            <person name="Blankenburg K."/>
            <person name="Forbes L."/>
            <person name="Fu Q."/>
            <person name="Gubbala S."/>
            <person name="Hirani K."/>
            <person name="Jayaseelan J.C."/>
            <person name="Lara F."/>
            <person name="Munidasa M."/>
            <person name="Palculict T."/>
            <person name="Patil S."/>
            <person name="Pu L.-L."/>
            <person name="Saada N."/>
            <person name="Tang L."/>
            <person name="Weissenberger G."/>
            <person name="Zhu Y."/>
            <person name="Hemphill L."/>
            <person name="Shang Y."/>
            <person name="Youmans B."/>
            <person name="Ayvaz T."/>
            <person name="Ross M."/>
            <person name="Santibanez J."/>
            <person name="Aqrawi P."/>
            <person name="Gross S."/>
            <person name="Joshi V."/>
            <person name="Fowler G."/>
            <person name="Nazareth L."/>
            <person name="Reid J."/>
            <person name="Worley K."/>
            <person name="Petrosino J."/>
            <person name="Highlander S."/>
            <person name="Gibbs R."/>
        </authorList>
    </citation>
    <scope>NUCLEOTIDE SEQUENCE [LARGE SCALE GENOMIC DNA]</scope>
    <source>
        <strain evidence="6 7">ATCC BAA-1200</strain>
    </source>
</reference>
<comment type="caution">
    <text evidence="6">The sequence shown here is derived from an EMBL/GenBank/DDBJ whole genome shotgun (WGS) entry which is preliminary data.</text>
</comment>